<dbReference type="SUPFAM" id="SSF47413">
    <property type="entry name" value="lambda repressor-like DNA-binding domains"/>
    <property type="match status" value="1"/>
</dbReference>
<gene>
    <name evidence="3" type="ORF">BAVI_17192</name>
</gene>
<dbReference type="InterPro" id="IPR010982">
    <property type="entry name" value="Lambda_DNA-bd_dom_sf"/>
</dbReference>
<dbReference type="InterPro" id="IPR011990">
    <property type="entry name" value="TPR-like_helical_dom_sf"/>
</dbReference>
<dbReference type="Pfam" id="PF01381">
    <property type="entry name" value="HTH_3"/>
    <property type="match status" value="1"/>
</dbReference>
<name>A0AB94IKJ6_9BACI</name>
<sequence length="406" mass="47944">MEFGALIKFYRTQRGMTQTELAKGICSVPHLSKIENNSKEANEATVSLLLSRLHINFKEIEEKEELIHNLLQQLGEKINFYLKDKADEVYQKLQEIEDIIPFSTYIHLYELYKYRYLLFRGLLDEAELQKDLLFKQKKNFSQHEEYLFSYFNAVCLIMKGHYKAADEILEALYNDPSNERSNADFFYHRAFVKGSLEQSGHAIHFGKVALQLFMNEHNFFRILHTLMMLGINYTHSNIYEEAEDSFRHLIRNAELLNEEKLLPQIYHNMGFLQNKRNKPKDALDYYEKSLALQPIKNQHYLVTLYSIGEIQYSLNEVAKAKESFQVVSSLAKDLGIKKYRLLADFYLFHIISPDKAFKYLEAKVIPHLEGTKEHKNDLTRFYKMLSDFFRQQGSYLEAVNYLNKII</sequence>
<accession>A0AB94IKJ6</accession>
<organism evidence="3 4">
    <name type="scientific">Neobacillus vireti LMG 21834</name>
    <dbReference type="NCBI Taxonomy" id="1131730"/>
    <lineage>
        <taxon>Bacteria</taxon>
        <taxon>Bacillati</taxon>
        <taxon>Bacillota</taxon>
        <taxon>Bacilli</taxon>
        <taxon>Bacillales</taxon>
        <taxon>Bacillaceae</taxon>
        <taxon>Neobacillus</taxon>
    </lineage>
</organism>
<feature type="domain" description="HTH cro/C1-type" evidence="2">
    <location>
        <begin position="7"/>
        <end position="60"/>
    </location>
</feature>
<dbReference type="SUPFAM" id="SSF48452">
    <property type="entry name" value="TPR-like"/>
    <property type="match status" value="2"/>
</dbReference>
<dbReference type="RefSeq" id="WP_024029617.1">
    <property type="nucleotide sequence ID" value="NZ_ALAN01000092.1"/>
</dbReference>
<dbReference type="InterPro" id="IPR001387">
    <property type="entry name" value="Cro/C1-type_HTH"/>
</dbReference>
<dbReference type="SMART" id="SM00530">
    <property type="entry name" value="HTH_XRE"/>
    <property type="match status" value="1"/>
</dbReference>
<keyword evidence="4" id="KW-1185">Reference proteome</keyword>
<dbReference type="CDD" id="cd00093">
    <property type="entry name" value="HTH_XRE"/>
    <property type="match status" value="1"/>
</dbReference>
<evidence type="ECO:0000313" key="3">
    <source>
        <dbReference type="EMBL" id="ETI67586.1"/>
    </source>
</evidence>
<evidence type="ECO:0000259" key="2">
    <source>
        <dbReference type="PROSITE" id="PS50943"/>
    </source>
</evidence>
<protein>
    <submittedName>
        <fullName evidence="3">Transcriptional activator nprA</fullName>
    </submittedName>
</protein>
<reference evidence="3 4" key="1">
    <citation type="journal article" date="2014" name="Environ. Microbiol.">
        <title>The nitrate-ammonifying and nosZ-carrying bacterium Bacillus vireti is a potent source and sink for nitric and nitrous oxide under high nitrate conditions.</title>
        <authorList>
            <person name="Mania D."/>
            <person name="Heylen K."/>
            <person name="van Spanning R.J."/>
            <person name="Frostegard A."/>
        </authorList>
    </citation>
    <scope>NUCLEOTIDE SEQUENCE [LARGE SCALE GENOMIC DNA]</scope>
    <source>
        <strain evidence="3 4">LMG 21834</strain>
    </source>
</reference>
<dbReference type="GO" id="GO:0003677">
    <property type="term" value="F:DNA binding"/>
    <property type="evidence" value="ECO:0007669"/>
    <property type="project" value="InterPro"/>
</dbReference>
<feature type="repeat" description="TPR" evidence="1">
    <location>
        <begin position="263"/>
        <end position="296"/>
    </location>
</feature>
<keyword evidence="1" id="KW-0802">TPR repeat</keyword>
<dbReference type="Proteomes" id="UP000018877">
    <property type="component" value="Unassembled WGS sequence"/>
</dbReference>
<evidence type="ECO:0000256" key="1">
    <source>
        <dbReference type="PROSITE-ProRule" id="PRU00339"/>
    </source>
</evidence>
<evidence type="ECO:0000313" key="4">
    <source>
        <dbReference type="Proteomes" id="UP000018877"/>
    </source>
</evidence>
<dbReference type="PROSITE" id="PS50005">
    <property type="entry name" value="TPR"/>
    <property type="match status" value="1"/>
</dbReference>
<dbReference type="Gene3D" id="1.10.260.40">
    <property type="entry name" value="lambda repressor-like DNA-binding domains"/>
    <property type="match status" value="1"/>
</dbReference>
<dbReference type="PROSITE" id="PS50943">
    <property type="entry name" value="HTH_CROC1"/>
    <property type="match status" value="1"/>
</dbReference>
<dbReference type="AlphaFoldDB" id="A0AB94IKJ6"/>
<dbReference type="Gene3D" id="1.25.40.10">
    <property type="entry name" value="Tetratricopeptide repeat domain"/>
    <property type="match status" value="1"/>
</dbReference>
<dbReference type="InterPro" id="IPR019734">
    <property type="entry name" value="TPR_rpt"/>
</dbReference>
<comment type="caution">
    <text evidence="3">The sequence shown here is derived from an EMBL/GenBank/DDBJ whole genome shotgun (WGS) entry which is preliminary data.</text>
</comment>
<dbReference type="SMART" id="SM00028">
    <property type="entry name" value="TPR"/>
    <property type="match status" value="2"/>
</dbReference>
<dbReference type="EMBL" id="ALAN01000092">
    <property type="protein sequence ID" value="ETI67586.1"/>
    <property type="molecule type" value="Genomic_DNA"/>
</dbReference>
<proteinExistence type="predicted"/>